<dbReference type="EMBL" id="VSSQ01132093">
    <property type="protein sequence ID" value="MPN58839.1"/>
    <property type="molecule type" value="Genomic_DNA"/>
</dbReference>
<proteinExistence type="predicted"/>
<name>A0A645J820_9ZZZZ</name>
<evidence type="ECO:0000313" key="1">
    <source>
        <dbReference type="EMBL" id="MPN58839.1"/>
    </source>
</evidence>
<comment type="caution">
    <text evidence="1">The sequence shown here is derived from an EMBL/GenBank/DDBJ whole genome shotgun (WGS) entry which is preliminary data.</text>
</comment>
<accession>A0A645J820</accession>
<sequence length="123" mass="13522">MQTASRINQDDIRAAADGSLQSIIGNGAGITIHLACNDRYIQTICPDLQLVNCGGTVCISRHEHDGFTLLFIFFCQFGDSRGLSGAINAHYQDYVGFMCGKIQGWGHIQTLNKLILHHFAQIL</sequence>
<protein>
    <submittedName>
        <fullName evidence="1">Uncharacterized protein</fullName>
    </submittedName>
</protein>
<organism evidence="1">
    <name type="scientific">bioreactor metagenome</name>
    <dbReference type="NCBI Taxonomy" id="1076179"/>
    <lineage>
        <taxon>unclassified sequences</taxon>
        <taxon>metagenomes</taxon>
        <taxon>ecological metagenomes</taxon>
    </lineage>
</organism>
<gene>
    <name evidence="1" type="ORF">SDC9_206555</name>
</gene>
<dbReference type="AlphaFoldDB" id="A0A645J820"/>
<reference evidence="1" key="1">
    <citation type="submission" date="2019-08" db="EMBL/GenBank/DDBJ databases">
        <authorList>
            <person name="Kucharzyk K."/>
            <person name="Murdoch R.W."/>
            <person name="Higgins S."/>
            <person name="Loffler F."/>
        </authorList>
    </citation>
    <scope>NUCLEOTIDE SEQUENCE</scope>
</reference>